<proteinExistence type="predicted"/>
<organism evidence="1 2">
    <name type="scientific">Elysia crispata</name>
    <name type="common">lettuce slug</name>
    <dbReference type="NCBI Taxonomy" id="231223"/>
    <lineage>
        <taxon>Eukaryota</taxon>
        <taxon>Metazoa</taxon>
        <taxon>Spiralia</taxon>
        <taxon>Lophotrochozoa</taxon>
        <taxon>Mollusca</taxon>
        <taxon>Gastropoda</taxon>
        <taxon>Heterobranchia</taxon>
        <taxon>Euthyneura</taxon>
        <taxon>Panpulmonata</taxon>
        <taxon>Sacoglossa</taxon>
        <taxon>Placobranchoidea</taxon>
        <taxon>Plakobranchidae</taxon>
        <taxon>Elysia</taxon>
    </lineage>
</organism>
<evidence type="ECO:0000313" key="1">
    <source>
        <dbReference type="EMBL" id="KAK3737120.1"/>
    </source>
</evidence>
<dbReference type="Proteomes" id="UP001283361">
    <property type="component" value="Unassembled WGS sequence"/>
</dbReference>
<name>A0AAE1CUP2_9GAST</name>
<dbReference type="AlphaFoldDB" id="A0AAE1CUP2"/>
<accession>A0AAE1CUP2</accession>
<evidence type="ECO:0000313" key="2">
    <source>
        <dbReference type="Proteomes" id="UP001283361"/>
    </source>
</evidence>
<keyword evidence="2" id="KW-1185">Reference proteome</keyword>
<protein>
    <submittedName>
        <fullName evidence="1">Uncharacterized protein</fullName>
    </submittedName>
</protein>
<comment type="caution">
    <text evidence="1">The sequence shown here is derived from an EMBL/GenBank/DDBJ whole genome shotgun (WGS) entry which is preliminary data.</text>
</comment>
<dbReference type="EMBL" id="JAWDGP010006665">
    <property type="protein sequence ID" value="KAK3737120.1"/>
    <property type="molecule type" value="Genomic_DNA"/>
</dbReference>
<gene>
    <name evidence="1" type="ORF">RRG08_016426</name>
</gene>
<sequence length="112" mass="12989">MKISMTSLGNEECDVCERYKQHQNSYTCIDLYDINEFVVHKAKYKPARAVYTKDAEENCKQLCDLKIFVDLQKVIMLPRIDEFKACVFTQRFIVFNGTLSDLGKHGRDTAVL</sequence>
<reference evidence="1" key="1">
    <citation type="journal article" date="2023" name="G3 (Bethesda)">
        <title>A reference genome for the long-term kleptoplast-retaining sea slug Elysia crispata morphotype clarki.</title>
        <authorList>
            <person name="Eastman K.E."/>
            <person name="Pendleton A.L."/>
            <person name="Shaikh M.A."/>
            <person name="Suttiyut T."/>
            <person name="Ogas R."/>
            <person name="Tomko P."/>
            <person name="Gavelis G."/>
            <person name="Widhalm J.R."/>
            <person name="Wisecaver J.H."/>
        </authorList>
    </citation>
    <scope>NUCLEOTIDE SEQUENCE</scope>
    <source>
        <strain evidence="1">ECLA1</strain>
    </source>
</reference>